<dbReference type="EMBL" id="FRCJ01000002">
    <property type="protein sequence ID" value="SHM05243.1"/>
    <property type="molecule type" value="Genomic_DNA"/>
</dbReference>
<evidence type="ECO:0000259" key="4">
    <source>
        <dbReference type="Pfam" id="PF08545"/>
    </source>
</evidence>
<dbReference type="CDD" id="cd00830">
    <property type="entry name" value="KAS_III"/>
    <property type="match status" value="1"/>
</dbReference>
<dbReference type="OrthoDB" id="9815506at2"/>
<evidence type="ECO:0000256" key="1">
    <source>
        <dbReference type="ARBA" id="ARBA00022679"/>
    </source>
</evidence>
<dbReference type="AlphaFoldDB" id="A0A1M7FMJ6"/>
<evidence type="ECO:0000313" key="6">
    <source>
        <dbReference type="Proteomes" id="UP000184280"/>
    </source>
</evidence>
<dbReference type="InterPro" id="IPR013751">
    <property type="entry name" value="ACP_syn_III_N"/>
</dbReference>
<dbReference type="Gene3D" id="3.40.47.10">
    <property type="match status" value="1"/>
</dbReference>
<evidence type="ECO:0000313" key="5">
    <source>
        <dbReference type="EMBL" id="SHM05243.1"/>
    </source>
</evidence>
<dbReference type="GO" id="GO:0006633">
    <property type="term" value="P:fatty acid biosynthetic process"/>
    <property type="evidence" value="ECO:0007669"/>
    <property type="project" value="InterPro"/>
</dbReference>
<dbReference type="Pfam" id="PF08541">
    <property type="entry name" value="ACP_syn_III_C"/>
    <property type="match status" value="1"/>
</dbReference>
<dbReference type="PANTHER" id="PTHR34069">
    <property type="entry name" value="3-OXOACYL-[ACYL-CARRIER-PROTEIN] SYNTHASE 3"/>
    <property type="match status" value="1"/>
</dbReference>
<dbReference type="SUPFAM" id="SSF53901">
    <property type="entry name" value="Thiolase-like"/>
    <property type="match status" value="2"/>
</dbReference>
<keyword evidence="2" id="KW-0012">Acyltransferase</keyword>
<gene>
    <name evidence="5" type="ORF">SAMN04488494_1207</name>
</gene>
<reference evidence="5 6" key="1">
    <citation type="submission" date="2016-11" db="EMBL/GenBank/DDBJ databases">
        <authorList>
            <person name="Jaros S."/>
            <person name="Januszkiewicz K."/>
            <person name="Wedrychowicz H."/>
        </authorList>
    </citation>
    <scope>NUCLEOTIDE SEQUENCE [LARGE SCALE GENOMIC DNA]</scope>
    <source>
        <strain evidence="5 6">BPI-34</strain>
    </source>
</reference>
<dbReference type="InterPro" id="IPR016039">
    <property type="entry name" value="Thiolase-like"/>
</dbReference>
<dbReference type="RefSeq" id="WP_073043655.1">
    <property type="nucleotide sequence ID" value="NZ_FRCJ01000002.1"/>
</dbReference>
<protein>
    <submittedName>
        <fullName evidence="5">3-oxoacyl-[acyl-carrier-protein] synthase-3</fullName>
    </submittedName>
</protein>
<evidence type="ECO:0000256" key="2">
    <source>
        <dbReference type="ARBA" id="ARBA00023315"/>
    </source>
</evidence>
<accession>A0A1M7FMJ6</accession>
<sequence length="350" mass="38369">MNISTVKGVRMEAIAACVPENKVDNLEFAKAHFEEDMSSNIKALGVVERHVAVKEETTSMDMCVAAAEKIFAEGGVKKEDIGAVIFVTLTPDCLMPNNSTYAQHLLGLGKDVATLDINHACPGYVFGLWNAALIAQNLQKKVLLLDGDINSKYVSPWDKSTALLFGDAGTATVVTPDASAPNWHFTFMSDGSNRDAITVKLGMRYPLKKEYLDYQVWEDGGKRRFIDMYMNGRAVFDYVVDVVPEIANAFMDELETSGEEYEKLVLHQANHFMLKKLAKAIGFDHKTQMPVCMNKYGNTSSVSIPITISSELSEPVDHIFMIGMGAGLASGIADISLKGLKNLGVIEKEL</sequence>
<feature type="domain" description="Beta-ketoacyl-[acyl-carrier-protein] synthase III C-terminal" evidence="3">
    <location>
        <begin position="255"/>
        <end position="332"/>
    </location>
</feature>
<dbReference type="Pfam" id="PF08545">
    <property type="entry name" value="ACP_syn_III"/>
    <property type="match status" value="1"/>
</dbReference>
<proteinExistence type="predicted"/>
<organism evidence="5 6">
    <name type="scientific">Xylanibacter ruminicola</name>
    <name type="common">Prevotella ruminicola</name>
    <dbReference type="NCBI Taxonomy" id="839"/>
    <lineage>
        <taxon>Bacteria</taxon>
        <taxon>Pseudomonadati</taxon>
        <taxon>Bacteroidota</taxon>
        <taxon>Bacteroidia</taxon>
        <taxon>Bacteroidales</taxon>
        <taxon>Prevotellaceae</taxon>
        <taxon>Xylanibacter</taxon>
    </lineage>
</organism>
<dbReference type="Proteomes" id="UP000184280">
    <property type="component" value="Unassembled WGS sequence"/>
</dbReference>
<feature type="domain" description="Beta-ketoacyl-[acyl-carrier-protein] synthase III N-terminal" evidence="4">
    <location>
        <begin position="115"/>
        <end position="191"/>
    </location>
</feature>
<dbReference type="GO" id="GO:0004315">
    <property type="term" value="F:3-oxoacyl-[acyl-carrier-protein] synthase activity"/>
    <property type="evidence" value="ECO:0007669"/>
    <property type="project" value="InterPro"/>
</dbReference>
<dbReference type="InterPro" id="IPR013747">
    <property type="entry name" value="ACP_syn_III_C"/>
</dbReference>
<keyword evidence="1" id="KW-0808">Transferase</keyword>
<evidence type="ECO:0000259" key="3">
    <source>
        <dbReference type="Pfam" id="PF08541"/>
    </source>
</evidence>
<name>A0A1M7FMJ6_XYLRU</name>
<dbReference type="PANTHER" id="PTHR34069:SF2">
    <property type="entry name" value="BETA-KETOACYL-[ACYL-CARRIER-PROTEIN] SYNTHASE III"/>
    <property type="match status" value="1"/>
</dbReference>
<dbReference type="GO" id="GO:0044550">
    <property type="term" value="P:secondary metabolite biosynthetic process"/>
    <property type="evidence" value="ECO:0007669"/>
    <property type="project" value="TreeGrafter"/>
</dbReference>